<evidence type="ECO:0000256" key="1">
    <source>
        <dbReference type="ARBA" id="ARBA00003518"/>
    </source>
</evidence>
<dbReference type="HAMAP" id="MF_00492">
    <property type="entry name" value="Transaldolase_1"/>
    <property type="match status" value="1"/>
</dbReference>
<dbReference type="Gene3D" id="3.20.20.70">
    <property type="entry name" value="Aldolase class I"/>
    <property type="match status" value="1"/>
</dbReference>
<dbReference type="PROSITE" id="PS01054">
    <property type="entry name" value="TRANSALDOLASE_1"/>
    <property type="match status" value="1"/>
</dbReference>
<dbReference type="FunFam" id="3.20.20.70:FF:000002">
    <property type="entry name" value="Transaldolase"/>
    <property type="match status" value="1"/>
</dbReference>
<comment type="subcellular location">
    <subcellularLocation>
        <location evidence="2 11">Cytoplasm</location>
    </subcellularLocation>
</comment>
<dbReference type="CDD" id="cd00957">
    <property type="entry name" value="Transaldolase_TalAB"/>
    <property type="match status" value="1"/>
</dbReference>
<dbReference type="PROSITE" id="PS00958">
    <property type="entry name" value="TRANSALDOLASE_2"/>
    <property type="match status" value="1"/>
</dbReference>
<dbReference type="Pfam" id="PF00923">
    <property type="entry name" value="TAL_FSA"/>
    <property type="match status" value="1"/>
</dbReference>
<evidence type="ECO:0000256" key="9">
    <source>
        <dbReference type="ARBA" id="ARBA00023270"/>
    </source>
</evidence>
<dbReference type="NCBIfam" id="NF009001">
    <property type="entry name" value="PRK12346.1"/>
    <property type="match status" value="1"/>
</dbReference>
<keyword evidence="7 11" id="KW-0808">Transferase</keyword>
<keyword evidence="9 11" id="KW-0704">Schiff base</keyword>
<evidence type="ECO:0000256" key="4">
    <source>
        <dbReference type="ARBA" id="ARBA00008012"/>
    </source>
</evidence>
<evidence type="ECO:0000256" key="7">
    <source>
        <dbReference type="ARBA" id="ARBA00022679"/>
    </source>
</evidence>
<dbReference type="InterPro" id="IPR018225">
    <property type="entry name" value="Transaldolase_AS"/>
</dbReference>
<gene>
    <name evidence="11 13" type="primary">tal</name>
    <name evidence="13" type="ORF">CF392_00615</name>
</gene>
<dbReference type="InterPro" id="IPR013785">
    <property type="entry name" value="Aldolase_TIM"/>
</dbReference>
<comment type="function">
    <text evidence="1 11 12">Transaldolase is important for the balance of metabolites in the pentose-phosphate pathway.</text>
</comment>
<sequence>MTSKLDQLKQMTTVVADTGDLDAIREWRPVDATTNPSLLLKAADSAAYRPMIDRAIDAAEKQGGSNLDQLAFATDHLAVQAGCQILDIVPGVVSTEVDARLSFDTDATVERARRLVRFYEEAGADPTRVLIKIASTWEGIRAAQILENEGIRCNLTLLFSFTQAAACADAGAHLVSPFVGRILDWHLKNSDRDAFEPFEDPGVRSVTRIYEYFKTHGFETIVMGASFRNTGEIEALAGCDRLTISPALLGELSADPANLPRVLAPDQASSSDHPVSMDEKSFRWSMNDDAMATEKLAEGIRRFADDQLELEKRVQRIARVA</sequence>
<evidence type="ECO:0000313" key="14">
    <source>
        <dbReference type="Proteomes" id="UP000218332"/>
    </source>
</evidence>
<comment type="catalytic activity">
    <reaction evidence="10 11 12">
        <text>D-sedoheptulose 7-phosphate + D-glyceraldehyde 3-phosphate = D-erythrose 4-phosphate + beta-D-fructose 6-phosphate</text>
        <dbReference type="Rhea" id="RHEA:17053"/>
        <dbReference type="ChEBI" id="CHEBI:16897"/>
        <dbReference type="ChEBI" id="CHEBI:57483"/>
        <dbReference type="ChEBI" id="CHEBI:57634"/>
        <dbReference type="ChEBI" id="CHEBI:59776"/>
        <dbReference type="EC" id="2.2.1.2"/>
    </reaction>
</comment>
<dbReference type="AlphaFoldDB" id="A0A2A2I6S9"/>
<keyword evidence="6 11" id="KW-0963">Cytoplasm</keyword>
<dbReference type="NCBIfam" id="TIGR00874">
    <property type="entry name" value="talAB"/>
    <property type="match status" value="1"/>
</dbReference>
<evidence type="ECO:0000256" key="6">
    <source>
        <dbReference type="ARBA" id="ARBA00022490"/>
    </source>
</evidence>
<evidence type="ECO:0000256" key="12">
    <source>
        <dbReference type="RuleBase" id="RU004155"/>
    </source>
</evidence>
<name>A0A2A2I6S9_9GAMM</name>
<organism evidence="13 14">
    <name type="scientific">Tamilnaduibacter salinus</name>
    <dbReference type="NCBI Taxonomy" id="1484056"/>
    <lineage>
        <taxon>Bacteria</taxon>
        <taxon>Pseudomonadati</taxon>
        <taxon>Pseudomonadota</taxon>
        <taxon>Gammaproteobacteria</taxon>
        <taxon>Pseudomonadales</taxon>
        <taxon>Marinobacteraceae</taxon>
        <taxon>Tamilnaduibacter</taxon>
    </lineage>
</organism>
<dbReference type="PANTHER" id="PTHR10683">
    <property type="entry name" value="TRANSALDOLASE"/>
    <property type="match status" value="1"/>
</dbReference>
<dbReference type="InterPro" id="IPR001585">
    <property type="entry name" value="TAL/FSA"/>
</dbReference>
<evidence type="ECO:0000256" key="2">
    <source>
        <dbReference type="ARBA" id="ARBA00004496"/>
    </source>
</evidence>
<comment type="caution">
    <text evidence="13">The sequence shown here is derived from an EMBL/GenBank/DDBJ whole genome shotgun (WGS) entry which is preliminary data.</text>
</comment>
<dbReference type="RefSeq" id="WP_095609531.1">
    <property type="nucleotide sequence ID" value="NZ_NMPM01000004.1"/>
</dbReference>
<comment type="pathway">
    <text evidence="3 11 12">Carbohydrate degradation; pentose phosphate pathway; D-glyceraldehyde 3-phosphate and beta-D-fructose 6-phosphate from D-ribose 5-phosphate and D-xylulose 5-phosphate (non-oxidative stage): step 2/3.</text>
</comment>
<accession>A0A2A2I6S9</accession>
<dbReference type="UniPathway" id="UPA00115">
    <property type="reaction ID" value="UER00414"/>
</dbReference>
<comment type="similarity">
    <text evidence="4 11 12">Belongs to the transaldolase family. Type 1 subfamily.</text>
</comment>
<dbReference type="PANTHER" id="PTHR10683:SF18">
    <property type="entry name" value="TRANSALDOLASE"/>
    <property type="match status" value="1"/>
</dbReference>
<dbReference type="InterPro" id="IPR004730">
    <property type="entry name" value="Transaldolase_1"/>
</dbReference>
<feature type="active site" description="Schiff-base intermediate with substrate" evidence="11">
    <location>
        <position position="132"/>
    </location>
</feature>
<evidence type="ECO:0000256" key="8">
    <source>
        <dbReference type="ARBA" id="ARBA00023126"/>
    </source>
</evidence>
<evidence type="ECO:0000256" key="3">
    <source>
        <dbReference type="ARBA" id="ARBA00004857"/>
    </source>
</evidence>
<dbReference type="GO" id="GO:0005975">
    <property type="term" value="P:carbohydrate metabolic process"/>
    <property type="evidence" value="ECO:0007669"/>
    <property type="project" value="InterPro"/>
</dbReference>
<dbReference type="GO" id="GO:0004801">
    <property type="term" value="F:transaldolase activity"/>
    <property type="evidence" value="ECO:0007669"/>
    <property type="project" value="UniProtKB-UniRule"/>
</dbReference>
<proteinExistence type="inferred from homology"/>
<dbReference type="GO" id="GO:0006098">
    <property type="term" value="P:pentose-phosphate shunt"/>
    <property type="evidence" value="ECO:0007669"/>
    <property type="project" value="UniProtKB-UniRule"/>
</dbReference>
<dbReference type="GO" id="GO:0005829">
    <property type="term" value="C:cytosol"/>
    <property type="evidence" value="ECO:0007669"/>
    <property type="project" value="TreeGrafter"/>
</dbReference>
<evidence type="ECO:0000313" key="13">
    <source>
        <dbReference type="EMBL" id="PAV27449.1"/>
    </source>
</evidence>
<dbReference type="SUPFAM" id="SSF51569">
    <property type="entry name" value="Aldolase"/>
    <property type="match status" value="1"/>
</dbReference>
<keyword evidence="8 11" id="KW-0570">Pentose shunt</keyword>
<reference evidence="13 14" key="1">
    <citation type="submission" date="2017-07" db="EMBL/GenBank/DDBJ databases">
        <title>Tamlnaduibacter salinus (Mi-7) genome sequencing.</title>
        <authorList>
            <person name="Verma A."/>
            <person name="Krishnamurthi S."/>
        </authorList>
    </citation>
    <scope>NUCLEOTIDE SEQUENCE [LARGE SCALE GENOMIC DNA]</scope>
    <source>
        <strain evidence="13 14">Mi-7</strain>
    </source>
</reference>
<dbReference type="EMBL" id="NMPM01000004">
    <property type="protein sequence ID" value="PAV27449.1"/>
    <property type="molecule type" value="Genomic_DNA"/>
</dbReference>
<dbReference type="Proteomes" id="UP000218332">
    <property type="component" value="Unassembled WGS sequence"/>
</dbReference>
<dbReference type="EC" id="2.2.1.2" evidence="5 11"/>
<evidence type="ECO:0000256" key="10">
    <source>
        <dbReference type="ARBA" id="ARBA00048810"/>
    </source>
</evidence>
<evidence type="ECO:0000256" key="11">
    <source>
        <dbReference type="HAMAP-Rule" id="MF_00492"/>
    </source>
</evidence>
<evidence type="ECO:0000256" key="5">
    <source>
        <dbReference type="ARBA" id="ARBA00013151"/>
    </source>
</evidence>
<protein>
    <recommendedName>
        <fullName evidence="5 11">Transaldolase</fullName>
        <ecNumber evidence="5 11">2.2.1.2</ecNumber>
    </recommendedName>
</protein>
<keyword evidence="14" id="KW-1185">Reference proteome</keyword>